<dbReference type="AlphaFoldDB" id="A0A388M4R1"/>
<accession>A0A388M4R1</accession>
<feature type="repeat" description="Solcar" evidence="8">
    <location>
        <begin position="86"/>
        <end position="168"/>
    </location>
</feature>
<dbReference type="EMBL" id="BFEA01000746">
    <property type="protein sequence ID" value="GBG89568.1"/>
    <property type="molecule type" value="Genomic_DNA"/>
</dbReference>
<proteinExistence type="inferred from homology"/>
<keyword evidence="11" id="KW-1185">Reference proteome</keyword>
<dbReference type="Gramene" id="GBG89568">
    <property type="protein sequence ID" value="GBG89568"/>
    <property type="gene ID" value="CBR_g49357"/>
</dbReference>
<evidence type="ECO:0000256" key="9">
    <source>
        <dbReference type="RuleBase" id="RU000488"/>
    </source>
</evidence>
<gene>
    <name evidence="10" type="ORF">CBR_g49357</name>
</gene>
<keyword evidence="6" id="KW-1133">Transmembrane helix</keyword>
<evidence type="ECO:0000256" key="4">
    <source>
        <dbReference type="ARBA" id="ARBA00022692"/>
    </source>
</evidence>
<sequence length="407" mass="44511">MIAVEYRGNGGWATGSMENGGWSAAAMEDAGWSGFSPTSRVAAVSERLQLRRERTNERLTSLKTLWDNEKRTDARLRVWNYASQRPVVWKNAFAAAAAGTALTMTTFPLSTIKTQMQAGLHSSFIGCVLSFVQKHGVRKLYSGVSIDLIQNLPYSFLYVGTFETLKSIGLPRPFAAAAGSAASCIVTVPADMVTQRMQVASVEHGYRTQWTVFENLKDLLERRRGGRRLTTCESLMVGGISGCASALFTCPIDVVKTRLQTNINYRGVAHALEHIVAHEGIGAVYAGLVPRTLLVFPTTAIFFCVYEHAKQLLYSKTAQLQMMPLETKGGRLPKRTFRRRAGTLSLREKLEEKGMQLKSKILPPLCLPLLSFGTQCDDGRAHVSAVGEGGCLQVGLSCRQQGSPSSP</sequence>
<dbReference type="InterPro" id="IPR018108">
    <property type="entry name" value="MCP_transmembrane"/>
</dbReference>
<comment type="similarity">
    <text evidence="2 9">Belongs to the mitochondrial carrier (TC 2.A.29) family.</text>
</comment>
<evidence type="ECO:0000256" key="5">
    <source>
        <dbReference type="ARBA" id="ARBA00022737"/>
    </source>
</evidence>
<evidence type="ECO:0000256" key="1">
    <source>
        <dbReference type="ARBA" id="ARBA00004141"/>
    </source>
</evidence>
<evidence type="ECO:0000256" key="7">
    <source>
        <dbReference type="ARBA" id="ARBA00023136"/>
    </source>
</evidence>
<keyword evidence="7 8" id="KW-0472">Membrane</keyword>
<name>A0A388M4R1_CHABU</name>
<keyword evidence="4 8" id="KW-0812">Transmembrane</keyword>
<comment type="caution">
    <text evidence="10">The sequence shown here is derived from an EMBL/GenBank/DDBJ whole genome shotgun (WGS) entry which is preliminary data.</text>
</comment>
<organism evidence="10 11">
    <name type="scientific">Chara braunii</name>
    <name type="common">Braun's stonewort</name>
    <dbReference type="NCBI Taxonomy" id="69332"/>
    <lineage>
        <taxon>Eukaryota</taxon>
        <taxon>Viridiplantae</taxon>
        <taxon>Streptophyta</taxon>
        <taxon>Charophyceae</taxon>
        <taxon>Charales</taxon>
        <taxon>Characeae</taxon>
        <taxon>Chara</taxon>
    </lineage>
</organism>
<dbReference type="Gene3D" id="1.50.40.10">
    <property type="entry name" value="Mitochondrial carrier domain"/>
    <property type="match status" value="2"/>
</dbReference>
<dbReference type="GO" id="GO:0016020">
    <property type="term" value="C:membrane"/>
    <property type="evidence" value="ECO:0007669"/>
    <property type="project" value="UniProtKB-SubCell"/>
</dbReference>
<dbReference type="Pfam" id="PF00153">
    <property type="entry name" value="Mito_carr"/>
    <property type="match status" value="2"/>
</dbReference>
<evidence type="ECO:0000256" key="3">
    <source>
        <dbReference type="ARBA" id="ARBA00022448"/>
    </source>
</evidence>
<dbReference type="InterPro" id="IPR023395">
    <property type="entry name" value="MCP_dom_sf"/>
</dbReference>
<protein>
    <submittedName>
        <fullName evidence="10">Uncharacterized protein</fullName>
    </submittedName>
</protein>
<evidence type="ECO:0000256" key="8">
    <source>
        <dbReference type="PROSITE-ProRule" id="PRU00282"/>
    </source>
</evidence>
<dbReference type="Proteomes" id="UP000265515">
    <property type="component" value="Unassembled WGS sequence"/>
</dbReference>
<keyword evidence="5" id="KW-0677">Repeat</keyword>
<dbReference type="OrthoDB" id="10266426at2759"/>
<dbReference type="PROSITE" id="PS50920">
    <property type="entry name" value="SOLCAR"/>
    <property type="match status" value="2"/>
</dbReference>
<evidence type="ECO:0000256" key="6">
    <source>
        <dbReference type="ARBA" id="ARBA00022989"/>
    </source>
</evidence>
<reference evidence="10 11" key="1">
    <citation type="journal article" date="2018" name="Cell">
        <title>The Chara Genome: Secondary Complexity and Implications for Plant Terrestrialization.</title>
        <authorList>
            <person name="Nishiyama T."/>
            <person name="Sakayama H."/>
            <person name="Vries J.D."/>
            <person name="Buschmann H."/>
            <person name="Saint-Marcoux D."/>
            <person name="Ullrich K.K."/>
            <person name="Haas F.B."/>
            <person name="Vanderstraeten L."/>
            <person name="Becker D."/>
            <person name="Lang D."/>
            <person name="Vosolsobe S."/>
            <person name="Rombauts S."/>
            <person name="Wilhelmsson P.K.I."/>
            <person name="Janitza P."/>
            <person name="Kern R."/>
            <person name="Heyl A."/>
            <person name="Rumpler F."/>
            <person name="Villalobos L.I.A.C."/>
            <person name="Clay J.M."/>
            <person name="Skokan R."/>
            <person name="Toyoda A."/>
            <person name="Suzuki Y."/>
            <person name="Kagoshima H."/>
            <person name="Schijlen E."/>
            <person name="Tajeshwar N."/>
            <person name="Catarino B."/>
            <person name="Hetherington A.J."/>
            <person name="Saltykova A."/>
            <person name="Bonnot C."/>
            <person name="Breuninger H."/>
            <person name="Symeonidi A."/>
            <person name="Radhakrishnan G.V."/>
            <person name="Van Nieuwerburgh F."/>
            <person name="Deforce D."/>
            <person name="Chang C."/>
            <person name="Karol K.G."/>
            <person name="Hedrich R."/>
            <person name="Ulvskov P."/>
            <person name="Glockner G."/>
            <person name="Delwiche C.F."/>
            <person name="Petrasek J."/>
            <person name="Van de Peer Y."/>
            <person name="Friml J."/>
            <person name="Beilby M."/>
            <person name="Dolan L."/>
            <person name="Kohara Y."/>
            <person name="Sugano S."/>
            <person name="Fujiyama A."/>
            <person name="Delaux P.-M."/>
            <person name="Quint M."/>
            <person name="TheiBen G."/>
            <person name="Hagemann M."/>
            <person name="Harholt J."/>
            <person name="Dunand C."/>
            <person name="Zachgo S."/>
            <person name="Langdale J."/>
            <person name="Maumus F."/>
            <person name="Straeten D.V.D."/>
            <person name="Gould S.B."/>
            <person name="Rensing S.A."/>
        </authorList>
    </citation>
    <scope>NUCLEOTIDE SEQUENCE [LARGE SCALE GENOMIC DNA]</scope>
    <source>
        <strain evidence="10 11">S276</strain>
    </source>
</reference>
<evidence type="ECO:0000313" key="10">
    <source>
        <dbReference type="EMBL" id="GBG89568.1"/>
    </source>
</evidence>
<evidence type="ECO:0000313" key="11">
    <source>
        <dbReference type="Proteomes" id="UP000265515"/>
    </source>
</evidence>
<feature type="repeat" description="Solcar" evidence="8">
    <location>
        <begin position="229"/>
        <end position="312"/>
    </location>
</feature>
<comment type="subcellular location">
    <subcellularLocation>
        <location evidence="1">Membrane</location>
        <topology evidence="1">Multi-pass membrane protein</topology>
    </subcellularLocation>
</comment>
<dbReference type="SUPFAM" id="SSF103506">
    <property type="entry name" value="Mitochondrial carrier"/>
    <property type="match status" value="1"/>
</dbReference>
<evidence type="ECO:0000256" key="2">
    <source>
        <dbReference type="ARBA" id="ARBA00006375"/>
    </source>
</evidence>
<keyword evidence="3 9" id="KW-0813">Transport</keyword>
<dbReference type="PANTHER" id="PTHR45667">
    <property type="entry name" value="S-ADENOSYLMETHIONINE MITOCHONDRIAL CARRIER PROTEIN"/>
    <property type="match status" value="1"/>
</dbReference>